<feature type="transmembrane region" description="Helical" evidence="6">
    <location>
        <begin position="44"/>
        <end position="62"/>
    </location>
</feature>
<evidence type="ECO:0000256" key="3">
    <source>
        <dbReference type="ARBA" id="ARBA00022692"/>
    </source>
</evidence>
<feature type="transmembrane region" description="Helical" evidence="6">
    <location>
        <begin position="101"/>
        <end position="122"/>
    </location>
</feature>
<evidence type="ECO:0000256" key="5">
    <source>
        <dbReference type="ARBA" id="ARBA00023136"/>
    </source>
</evidence>
<protein>
    <submittedName>
        <fullName evidence="7">MFS transporter</fullName>
    </submittedName>
</protein>
<sequence>MQYTKYPWLMLASIYITQYIGVAFILSAAVAILRQQGVALDKLALLNLALLPLAGKVFYAPVIDKYRLWLQGTYRSWLILSQASMALLLVIAGALDFAHQFTLIIAILAFYVFFMSLQDVSVDGLSCKLFDAESRKLASSIQFSGNLLGNIIGGGLILMFYPWLEWHGSLWLLAGLTSISLIQIVLFTEPEASAYDEQQQKDDKHLLRNIKAFIKQQKHWFIIMALYPIGSTCGFALLNPLLVDNGWHLDDIGFAMKIYGSAIGLFSALLAAPLISKIGRIHALVCVILIQAFALVLMVPLTLGFTDKPMVYAAITVHFISFPALLVVSATIIMDKAALTRHKATFFSLQFSFASLLGFIYSAASMAIAKHVGYSPVVTTGAALTFGIALLVWIVLGRNKTNHHINTLCNAKT</sequence>
<feature type="transmembrane region" description="Helical" evidence="6">
    <location>
        <begin position="346"/>
        <end position="368"/>
    </location>
</feature>
<comment type="caution">
    <text evidence="7">The sequence shown here is derived from an EMBL/GenBank/DDBJ whole genome shotgun (WGS) entry which is preliminary data.</text>
</comment>
<organism evidence="7 8">
    <name type="scientific">Marinomonas transparens</name>
    <dbReference type="NCBI Taxonomy" id="2795388"/>
    <lineage>
        <taxon>Bacteria</taxon>
        <taxon>Pseudomonadati</taxon>
        <taxon>Pseudomonadota</taxon>
        <taxon>Gammaproteobacteria</taxon>
        <taxon>Oceanospirillales</taxon>
        <taxon>Oceanospirillaceae</taxon>
        <taxon>Marinomonas</taxon>
    </lineage>
</organism>
<proteinExistence type="predicted"/>
<feature type="transmembrane region" description="Helical" evidence="6">
    <location>
        <begin position="220"/>
        <end position="238"/>
    </location>
</feature>
<feature type="transmembrane region" description="Helical" evidence="6">
    <location>
        <begin position="170"/>
        <end position="188"/>
    </location>
</feature>
<dbReference type="SUPFAM" id="SSF103473">
    <property type="entry name" value="MFS general substrate transporter"/>
    <property type="match status" value="1"/>
</dbReference>
<dbReference type="GO" id="GO:0022857">
    <property type="term" value="F:transmembrane transporter activity"/>
    <property type="evidence" value="ECO:0007669"/>
    <property type="project" value="InterPro"/>
</dbReference>
<keyword evidence="5 6" id="KW-0472">Membrane</keyword>
<keyword evidence="2" id="KW-0813">Transport</keyword>
<evidence type="ECO:0000313" key="8">
    <source>
        <dbReference type="Proteomes" id="UP000628710"/>
    </source>
</evidence>
<dbReference type="Gene3D" id="1.20.1250.20">
    <property type="entry name" value="MFS general substrate transporter like domains"/>
    <property type="match status" value="1"/>
</dbReference>
<feature type="transmembrane region" description="Helical" evidence="6">
    <location>
        <begin position="74"/>
        <end position="95"/>
    </location>
</feature>
<evidence type="ECO:0000256" key="4">
    <source>
        <dbReference type="ARBA" id="ARBA00022989"/>
    </source>
</evidence>
<feature type="transmembrane region" description="Helical" evidence="6">
    <location>
        <begin position="283"/>
        <end position="305"/>
    </location>
</feature>
<name>A0A934JL09_9GAMM</name>
<dbReference type="Proteomes" id="UP000628710">
    <property type="component" value="Unassembled WGS sequence"/>
</dbReference>
<dbReference type="InterPro" id="IPR011701">
    <property type="entry name" value="MFS"/>
</dbReference>
<dbReference type="EMBL" id="JAEMNX010000010">
    <property type="protein sequence ID" value="MBJ7538095.1"/>
    <property type="molecule type" value="Genomic_DNA"/>
</dbReference>
<dbReference type="GO" id="GO:0016020">
    <property type="term" value="C:membrane"/>
    <property type="evidence" value="ECO:0007669"/>
    <property type="project" value="UniProtKB-SubCell"/>
</dbReference>
<reference evidence="7" key="1">
    <citation type="submission" date="2020-12" db="EMBL/GenBank/DDBJ databases">
        <title>Marinomonas arctica sp. nov., a psychrotolerant bacterium isolated from the Arctic.</title>
        <authorList>
            <person name="Zhang Y."/>
        </authorList>
    </citation>
    <scope>NUCLEOTIDE SEQUENCE</scope>
    <source>
        <strain evidence="7">C1424</strain>
    </source>
</reference>
<evidence type="ECO:0000256" key="2">
    <source>
        <dbReference type="ARBA" id="ARBA00022448"/>
    </source>
</evidence>
<evidence type="ECO:0000313" key="7">
    <source>
        <dbReference type="EMBL" id="MBJ7538095.1"/>
    </source>
</evidence>
<dbReference type="InterPro" id="IPR004752">
    <property type="entry name" value="AmpG_permease/AT-1"/>
</dbReference>
<dbReference type="InterPro" id="IPR036259">
    <property type="entry name" value="MFS_trans_sf"/>
</dbReference>
<accession>A0A934JL09</accession>
<comment type="subcellular location">
    <subcellularLocation>
        <location evidence="1">Membrane</location>
        <topology evidence="1">Multi-pass membrane protein</topology>
    </subcellularLocation>
</comment>
<dbReference type="PANTHER" id="PTHR12778">
    <property type="entry name" value="SOLUTE CARRIER FAMILY 33 ACETYL-COA TRANSPORTER -RELATED"/>
    <property type="match status" value="1"/>
</dbReference>
<feature type="transmembrane region" description="Helical" evidence="6">
    <location>
        <begin position="12"/>
        <end position="32"/>
    </location>
</feature>
<evidence type="ECO:0000256" key="6">
    <source>
        <dbReference type="SAM" id="Phobius"/>
    </source>
</evidence>
<feature type="transmembrane region" description="Helical" evidence="6">
    <location>
        <begin position="258"/>
        <end position="276"/>
    </location>
</feature>
<keyword evidence="8" id="KW-1185">Reference proteome</keyword>
<feature type="transmembrane region" description="Helical" evidence="6">
    <location>
        <begin position="374"/>
        <end position="396"/>
    </location>
</feature>
<dbReference type="AlphaFoldDB" id="A0A934JL09"/>
<keyword evidence="3 6" id="KW-0812">Transmembrane</keyword>
<feature type="transmembrane region" description="Helical" evidence="6">
    <location>
        <begin position="143"/>
        <end position="164"/>
    </location>
</feature>
<dbReference type="PANTHER" id="PTHR12778:SF10">
    <property type="entry name" value="MAJOR FACILITATOR SUPERFAMILY DOMAIN-CONTAINING PROTEIN 3"/>
    <property type="match status" value="1"/>
</dbReference>
<gene>
    <name evidence="7" type="ORF">I8J31_10455</name>
</gene>
<evidence type="ECO:0000256" key="1">
    <source>
        <dbReference type="ARBA" id="ARBA00004141"/>
    </source>
</evidence>
<dbReference type="RefSeq" id="WP_199468484.1">
    <property type="nucleotide sequence ID" value="NZ_JAEMNX010000010.1"/>
</dbReference>
<feature type="transmembrane region" description="Helical" evidence="6">
    <location>
        <begin position="311"/>
        <end position="334"/>
    </location>
</feature>
<dbReference type="Pfam" id="PF07690">
    <property type="entry name" value="MFS_1"/>
    <property type="match status" value="1"/>
</dbReference>
<keyword evidence="4 6" id="KW-1133">Transmembrane helix</keyword>